<dbReference type="PANTHER" id="PTHR33706">
    <property type="entry name" value="MORN VARIANT REPEAT PROTEIN"/>
    <property type="match status" value="1"/>
</dbReference>
<dbReference type="OrthoDB" id="10632598at2759"/>
<evidence type="ECO:0000313" key="2">
    <source>
        <dbReference type="Proteomes" id="UP000692954"/>
    </source>
</evidence>
<organism evidence="1 2">
    <name type="scientific">Paramecium sonneborni</name>
    <dbReference type="NCBI Taxonomy" id="65129"/>
    <lineage>
        <taxon>Eukaryota</taxon>
        <taxon>Sar</taxon>
        <taxon>Alveolata</taxon>
        <taxon>Ciliophora</taxon>
        <taxon>Intramacronucleata</taxon>
        <taxon>Oligohymenophorea</taxon>
        <taxon>Peniculida</taxon>
        <taxon>Parameciidae</taxon>
        <taxon>Paramecium</taxon>
    </lineage>
</organism>
<proteinExistence type="predicted"/>
<evidence type="ECO:0000313" key="1">
    <source>
        <dbReference type="EMBL" id="CAD8125622.1"/>
    </source>
</evidence>
<dbReference type="EMBL" id="CAJJDN010000161">
    <property type="protein sequence ID" value="CAD8125622.1"/>
    <property type="molecule type" value="Genomic_DNA"/>
</dbReference>
<sequence length="258" mass="30688">MCNKLIKHNFNFCKLNALIFKIGFYEEGIKQGLWKITYDNIKLGGGIYNQNGRKEGFWRKLFKLIGPQIFVVFEGKYNDGKKQDQWNYLWIEPLNRNNKIIGGGNYNIEGQKLGQWKTLSKKFTEFRDFQVIYTGLYCSGIKQGQWDICFTRNQKASLKRLGGGLYENGVKIQKWIKLSNNFSEFIQNNIQEIVKFQFLEVIVGVQNKENGYMNRLRIHFKDKTKYQQEEITKIMVRKWEIGQNYIKIIMSKYQIFIF</sequence>
<keyword evidence="2" id="KW-1185">Reference proteome</keyword>
<accession>A0A8S1RE97</accession>
<gene>
    <name evidence="1" type="ORF">PSON_ATCC_30995.1.T1610005</name>
</gene>
<dbReference type="Proteomes" id="UP000692954">
    <property type="component" value="Unassembled WGS sequence"/>
</dbReference>
<comment type="caution">
    <text evidence="1">The sequence shown here is derived from an EMBL/GenBank/DDBJ whole genome shotgun (WGS) entry which is preliminary data.</text>
</comment>
<dbReference type="PANTHER" id="PTHR33706:SF1">
    <property type="entry name" value="TPR REPEAT PROTEIN"/>
    <property type="match status" value="1"/>
</dbReference>
<name>A0A8S1RE97_9CILI</name>
<protein>
    <submittedName>
        <fullName evidence="1">Uncharacterized protein</fullName>
    </submittedName>
</protein>
<reference evidence="1" key="1">
    <citation type="submission" date="2021-01" db="EMBL/GenBank/DDBJ databases">
        <authorList>
            <consortium name="Genoscope - CEA"/>
            <person name="William W."/>
        </authorList>
    </citation>
    <scope>NUCLEOTIDE SEQUENCE</scope>
</reference>
<dbReference type="AlphaFoldDB" id="A0A8S1RE97"/>